<proteinExistence type="predicted"/>
<dbReference type="EMBL" id="SJOL01002222">
    <property type="protein sequence ID" value="TGZ74022.1"/>
    <property type="molecule type" value="Genomic_DNA"/>
</dbReference>
<sequence>MTHRAHLLDFSLISDVSEVEECENNGYTYFQPHQLSELKSGPEENSNGYVNSSPCVSDVSDSSSKQVRFEEATWRSSSQRQLPDTFPLGLGQSDKAPFPVLGCPAFNLNDKAVDLDGLQVKFQRNAGIFHAPVKHQPDVFRDVSGDDRVDNYVQRSTSESAASCINTSESIQSKHYIEKFTPKHNVSVTPAPSEDCFPRTLATHPSPTDCISVPSGTEKNRECVMSPSMHSRTGPERSPQVDETTRTFVQTTTSPPGAIVNIPLSDVRDKCDWSKPSLHTAKLLIHQINKLTERLNKESLSGPCERARKEAARLVEEACAGSSQSNAESLLLNPGLTVNVPEDTCTFNNLMELTVDESEIVRLERERVANQRKQMAQLRKKAAKQKPLQEHVYEDLPSNGTHSDDKVRRRPFGQNLRNRLNTIVSMYIPSQGSVERKNDESTCEHAELLSTTDAKVDLAPKMFDELYSIQLLYSGEDLVRSIVEGIGTPMSTSTGTTRKITSIAADDHTLYACLEELPYVFLLKAHQESQVCELDGTLRRTELSPIKGYIQLHVPGIGDLVPQELSVYSPTPESTVMYIVGWVRIIVDPKNYTTEKRWLLAKFSLAGQHLARTPVYSYQRYSGLAIDTHDGSLLLAFPQLKEQNTNSHDCTTAQLCKLTQGFERRIFSVTMGNNVATYRPDFVSQESAGRFCWASVQRTPRSDGTQVKNEQVVNTSRRLFSFPGRQLEGGEKKQSAREWLQVMSWDFADLTPGRIVAFDADRLLVVDANTGSLSYVTWQQGHDRPTLHRITRPNSKPISLICSNYKVAHGEQEIVPNVAYFVSGSSIYSFSFREDYVAE</sequence>
<gene>
    <name evidence="2" type="ORF">CRM22_001178</name>
</gene>
<keyword evidence="3" id="KW-1185">Reference proteome</keyword>
<dbReference type="InterPro" id="IPR043794">
    <property type="entry name" value="DUF5736"/>
</dbReference>
<reference evidence="2 3" key="1">
    <citation type="journal article" date="2019" name="BMC Genomics">
        <title>New insights from Opisthorchis felineus genome: update on genomics of the epidemiologically important liver flukes.</title>
        <authorList>
            <person name="Ershov N.I."/>
            <person name="Mordvinov V.A."/>
            <person name="Prokhortchouk E.B."/>
            <person name="Pakharukova M.Y."/>
            <person name="Gunbin K.V."/>
            <person name="Ustyantsev K."/>
            <person name="Genaev M.A."/>
            <person name="Blinov A.G."/>
            <person name="Mazur A."/>
            <person name="Boulygina E."/>
            <person name="Tsygankova S."/>
            <person name="Khrameeva E."/>
            <person name="Chekanov N."/>
            <person name="Fan G."/>
            <person name="Xiao A."/>
            <person name="Zhang H."/>
            <person name="Xu X."/>
            <person name="Yang H."/>
            <person name="Solovyev V."/>
            <person name="Lee S.M."/>
            <person name="Liu X."/>
            <person name="Afonnikov D.A."/>
            <person name="Skryabin K.G."/>
        </authorList>
    </citation>
    <scope>NUCLEOTIDE SEQUENCE [LARGE SCALE GENOMIC DNA]</scope>
    <source>
        <strain evidence="2">AK-0245</strain>
        <tissue evidence="2">Whole organism</tissue>
    </source>
</reference>
<name>A0A4S2MBS4_OPIFE</name>
<evidence type="ECO:0000259" key="1">
    <source>
        <dbReference type="Pfam" id="PF19007"/>
    </source>
</evidence>
<protein>
    <recommendedName>
        <fullName evidence="1">DUF5736 domain-containing protein</fullName>
    </recommendedName>
</protein>
<comment type="caution">
    <text evidence="2">The sequence shown here is derived from an EMBL/GenBank/DDBJ whole genome shotgun (WGS) entry which is preliminary data.</text>
</comment>
<dbReference type="Proteomes" id="UP000308267">
    <property type="component" value="Unassembled WGS sequence"/>
</dbReference>
<feature type="domain" description="DUF5736" evidence="1">
    <location>
        <begin position="572"/>
        <end position="822"/>
    </location>
</feature>
<evidence type="ECO:0000313" key="3">
    <source>
        <dbReference type="Proteomes" id="UP000308267"/>
    </source>
</evidence>
<dbReference type="Pfam" id="PF19007">
    <property type="entry name" value="DUF5736"/>
    <property type="match status" value="1"/>
</dbReference>
<dbReference type="OrthoDB" id="6241682at2759"/>
<organism evidence="2 3">
    <name type="scientific">Opisthorchis felineus</name>
    <dbReference type="NCBI Taxonomy" id="147828"/>
    <lineage>
        <taxon>Eukaryota</taxon>
        <taxon>Metazoa</taxon>
        <taxon>Spiralia</taxon>
        <taxon>Lophotrochozoa</taxon>
        <taxon>Platyhelminthes</taxon>
        <taxon>Trematoda</taxon>
        <taxon>Digenea</taxon>
        <taxon>Opisthorchiida</taxon>
        <taxon>Opisthorchiata</taxon>
        <taxon>Opisthorchiidae</taxon>
        <taxon>Opisthorchis</taxon>
    </lineage>
</organism>
<accession>A0A4S2MBS4</accession>
<dbReference type="AlphaFoldDB" id="A0A4S2MBS4"/>
<evidence type="ECO:0000313" key="2">
    <source>
        <dbReference type="EMBL" id="TGZ74022.1"/>
    </source>
</evidence>